<keyword evidence="2" id="KW-0540">Nuclease</keyword>
<organism evidence="2 3">
    <name type="scientific">Nonomuraea rhodomycinica</name>
    <dbReference type="NCBI Taxonomy" id="1712872"/>
    <lineage>
        <taxon>Bacteria</taxon>
        <taxon>Bacillati</taxon>
        <taxon>Actinomycetota</taxon>
        <taxon>Actinomycetes</taxon>
        <taxon>Streptosporangiales</taxon>
        <taxon>Streptosporangiaceae</taxon>
        <taxon>Nonomuraea</taxon>
    </lineage>
</organism>
<dbReference type="EMBL" id="JABWGO010000005">
    <property type="protein sequence ID" value="NUW42894.1"/>
    <property type="molecule type" value="Genomic_DNA"/>
</dbReference>
<dbReference type="InterPro" id="IPR008538">
    <property type="entry name" value="Uma2"/>
</dbReference>
<keyword evidence="2" id="KW-0255">Endonuclease</keyword>
<comment type="caution">
    <text evidence="2">The sequence shown here is derived from an EMBL/GenBank/DDBJ whole genome shotgun (WGS) entry which is preliminary data.</text>
</comment>
<reference evidence="2 3" key="1">
    <citation type="submission" date="2020-06" db="EMBL/GenBank/DDBJ databases">
        <authorList>
            <person name="Chanama M."/>
        </authorList>
    </citation>
    <scope>NUCLEOTIDE SEQUENCE [LARGE SCALE GENOMIC DNA]</scope>
    <source>
        <strain evidence="2 3">TBRC6557</strain>
    </source>
</reference>
<dbReference type="RefSeq" id="WP_175602428.1">
    <property type="nucleotide sequence ID" value="NZ_JABWGO010000005.1"/>
</dbReference>
<evidence type="ECO:0000313" key="3">
    <source>
        <dbReference type="Proteomes" id="UP000546126"/>
    </source>
</evidence>
<keyword evidence="3" id="KW-1185">Reference proteome</keyword>
<dbReference type="AlphaFoldDB" id="A0A7Y6ITP1"/>
<dbReference type="Gene3D" id="3.90.1570.10">
    <property type="entry name" value="tt1808, chain A"/>
    <property type="match status" value="1"/>
</dbReference>
<name>A0A7Y6ITP1_9ACTN</name>
<dbReference type="SUPFAM" id="SSF52980">
    <property type="entry name" value="Restriction endonuclease-like"/>
    <property type="match status" value="1"/>
</dbReference>
<evidence type="ECO:0000259" key="1">
    <source>
        <dbReference type="Pfam" id="PF05685"/>
    </source>
</evidence>
<dbReference type="PANTHER" id="PTHR35400:SF3">
    <property type="entry name" value="SLL1072 PROTEIN"/>
    <property type="match status" value="1"/>
</dbReference>
<dbReference type="Pfam" id="PF05685">
    <property type="entry name" value="Uma2"/>
    <property type="match status" value="1"/>
</dbReference>
<dbReference type="GO" id="GO:0004519">
    <property type="term" value="F:endonuclease activity"/>
    <property type="evidence" value="ECO:0007669"/>
    <property type="project" value="UniProtKB-KW"/>
</dbReference>
<protein>
    <submittedName>
        <fullName evidence="2">Uma2 family endonuclease</fullName>
    </submittedName>
</protein>
<accession>A0A7Y6ITP1</accession>
<keyword evidence="2" id="KW-0378">Hydrolase</keyword>
<dbReference type="Proteomes" id="UP000546126">
    <property type="component" value="Unassembled WGS sequence"/>
</dbReference>
<dbReference type="CDD" id="cd06260">
    <property type="entry name" value="DUF820-like"/>
    <property type="match status" value="1"/>
</dbReference>
<gene>
    <name evidence="2" type="ORF">HT134_22540</name>
</gene>
<evidence type="ECO:0000313" key="2">
    <source>
        <dbReference type="EMBL" id="NUW42894.1"/>
    </source>
</evidence>
<proteinExistence type="predicted"/>
<feature type="domain" description="Putative restriction endonuclease" evidence="1">
    <location>
        <begin position="29"/>
        <end position="198"/>
    </location>
</feature>
<dbReference type="InterPro" id="IPR012296">
    <property type="entry name" value="Nuclease_put_TT1808"/>
</dbReference>
<dbReference type="InterPro" id="IPR011335">
    <property type="entry name" value="Restrct_endonuc-II-like"/>
</dbReference>
<sequence>MSAVLPKRDRKRPKMWLAEDSGVPETGRELFEALPELPGFRAEVIEGSVILTPVGTPEHANHAMLLYRALIPVMDEHGWWGYTGNVDVCLDGSRDPVEPDFVLAPSDCPRWGERELRSSGLIMVAEVVSKGSIVRDRTEKPRLYAAAGVPIYLLIDIVATPQTVTVHSTIDNGAYIALATVPIGSTVRLPDPVNLELDTSIFKG</sequence>
<dbReference type="PANTHER" id="PTHR35400">
    <property type="entry name" value="SLR1083 PROTEIN"/>
    <property type="match status" value="1"/>
</dbReference>